<dbReference type="AlphaFoldDB" id="A0A3N1VFU5"/>
<accession>A0A3N1VFU5</accession>
<sequence>MPRTKTISQPKAPIASKSLKAVPHPVACREGRGVRFFDCTHYDDCLDQAAKALWTGFTCSRCPFYQNPFHSA</sequence>
<dbReference type="Proteomes" id="UP000276223">
    <property type="component" value="Unassembled WGS sequence"/>
</dbReference>
<evidence type="ECO:0000313" key="2">
    <source>
        <dbReference type="Proteomes" id="UP000276223"/>
    </source>
</evidence>
<comment type="caution">
    <text evidence="1">The sequence shown here is derived from an EMBL/GenBank/DDBJ whole genome shotgun (WGS) entry which is preliminary data.</text>
</comment>
<dbReference type="EMBL" id="RJVA01000010">
    <property type="protein sequence ID" value="ROR01704.1"/>
    <property type="molecule type" value="Genomic_DNA"/>
</dbReference>
<protein>
    <submittedName>
        <fullName evidence="1">Uncharacterized protein</fullName>
    </submittedName>
</protein>
<reference evidence="1 2" key="1">
    <citation type="submission" date="2018-11" db="EMBL/GenBank/DDBJ databases">
        <title>Genomic Encyclopedia of Type Strains, Phase IV (KMG-IV): sequencing the most valuable type-strain genomes for metagenomic binning, comparative biology and taxonomic classification.</title>
        <authorList>
            <person name="Goeker M."/>
        </authorList>
    </citation>
    <scope>NUCLEOTIDE SEQUENCE [LARGE SCALE GENOMIC DNA]</scope>
    <source>
        <strain evidence="1 2">DSM 22027</strain>
    </source>
</reference>
<gene>
    <name evidence="1" type="ORF">EDC27_0887</name>
</gene>
<organism evidence="1 2">
    <name type="scientific">Desulfosoma caldarium</name>
    <dbReference type="NCBI Taxonomy" id="610254"/>
    <lineage>
        <taxon>Bacteria</taxon>
        <taxon>Pseudomonadati</taxon>
        <taxon>Thermodesulfobacteriota</taxon>
        <taxon>Syntrophobacteria</taxon>
        <taxon>Syntrophobacterales</taxon>
        <taxon>Syntrophobacteraceae</taxon>
        <taxon>Desulfosoma</taxon>
    </lineage>
</organism>
<dbReference type="RefSeq" id="WP_123289409.1">
    <property type="nucleotide sequence ID" value="NZ_RJVA01000010.1"/>
</dbReference>
<proteinExistence type="predicted"/>
<name>A0A3N1VFU5_9BACT</name>
<keyword evidence="2" id="KW-1185">Reference proteome</keyword>
<evidence type="ECO:0000313" key="1">
    <source>
        <dbReference type="EMBL" id="ROR01704.1"/>
    </source>
</evidence>
<dbReference type="OrthoDB" id="5382686at2"/>